<feature type="transmembrane region" description="Helical" evidence="1">
    <location>
        <begin position="107"/>
        <end position="126"/>
    </location>
</feature>
<accession>N0DY78</accession>
<keyword evidence="1" id="KW-0812">Transmembrane</keyword>
<dbReference type="PANTHER" id="PTHR36435:SF1">
    <property type="entry name" value="CAAX AMINO TERMINAL PROTEASE FAMILY PROTEIN"/>
    <property type="match status" value="1"/>
</dbReference>
<dbReference type="InterPro" id="IPR003675">
    <property type="entry name" value="Rce1/LyrA-like_dom"/>
</dbReference>
<protein>
    <submittedName>
        <fullName evidence="3">Abortive infection protein</fullName>
    </submittedName>
</protein>
<dbReference type="PANTHER" id="PTHR36435">
    <property type="entry name" value="SLR1288 PROTEIN"/>
    <property type="match status" value="1"/>
</dbReference>
<gene>
    <name evidence="3" type="ORF">BN10_1400006</name>
</gene>
<evidence type="ECO:0000313" key="3">
    <source>
        <dbReference type="EMBL" id="CCH69278.1"/>
    </source>
</evidence>
<evidence type="ECO:0000256" key="1">
    <source>
        <dbReference type="SAM" id="Phobius"/>
    </source>
</evidence>
<dbReference type="InterPro" id="IPR052710">
    <property type="entry name" value="CAAX_protease"/>
</dbReference>
<feature type="transmembrane region" description="Helical" evidence="1">
    <location>
        <begin position="83"/>
        <end position="101"/>
    </location>
</feature>
<feature type="domain" description="CAAX prenyl protease 2/Lysostaphin resistance protein A-like" evidence="2">
    <location>
        <begin position="49"/>
        <end position="146"/>
    </location>
</feature>
<keyword evidence="1" id="KW-1133">Transmembrane helix</keyword>
<dbReference type="GO" id="GO:0004175">
    <property type="term" value="F:endopeptidase activity"/>
    <property type="evidence" value="ECO:0007669"/>
    <property type="project" value="UniProtKB-ARBA"/>
</dbReference>
<keyword evidence="4" id="KW-1185">Reference proteome</keyword>
<feature type="transmembrane region" description="Helical" evidence="1">
    <location>
        <begin position="24"/>
        <end position="44"/>
    </location>
</feature>
<dbReference type="Proteomes" id="UP000013167">
    <property type="component" value="Unassembled WGS sequence"/>
</dbReference>
<evidence type="ECO:0000259" key="2">
    <source>
        <dbReference type="Pfam" id="PF02517"/>
    </source>
</evidence>
<dbReference type="GO" id="GO:0080120">
    <property type="term" value="P:CAAX-box protein maturation"/>
    <property type="evidence" value="ECO:0007669"/>
    <property type="project" value="UniProtKB-ARBA"/>
</dbReference>
<feature type="transmembrane region" description="Helical" evidence="1">
    <location>
        <begin position="156"/>
        <end position="177"/>
    </location>
</feature>
<proteinExistence type="predicted"/>
<dbReference type="OrthoDB" id="4772204at2"/>
<dbReference type="EMBL" id="CAIZ01000047">
    <property type="protein sequence ID" value="CCH69278.1"/>
    <property type="molecule type" value="Genomic_DNA"/>
</dbReference>
<reference evidence="3 4" key="1">
    <citation type="journal article" date="2013" name="ISME J.">
        <title>A metabolic model for members of the genus Tetrasphaera involved in enhanced biological phosphorus removal.</title>
        <authorList>
            <person name="Kristiansen R."/>
            <person name="Nguyen H.T.T."/>
            <person name="Saunders A.M."/>
            <person name="Nielsen J.L."/>
            <person name="Wimmer R."/>
            <person name="Le V.Q."/>
            <person name="McIlroy S.J."/>
            <person name="Petrovski S."/>
            <person name="Seviour R.J."/>
            <person name="Calteau A."/>
            <person name="Nielsen K.L."/>
            <person name="Nielsen P.H."/>
        </authorList>
    </citation>
    <scope>NUCLEOTIDE SEQUENCE [LARGE SCALE GENOMIC DNA]</scope>
    <source>
        <strain evidence="3 4">Lp2</strain>
    </source>
</reference>
<comment type="caution">
    <text evidence="3">The sequence shown here is derived from an EMBL/GenBank/DDBJ whole genome shotgun (WGS) entry which is preliminary data.</text>
</comment>
<feature type="transmembrane region" description="Helical" evidence="1">
    <location>
        <begin position="50"/>
        <end position="71"/>
    </location>
</feature>
<dbReference type="STRING" id="1193181.BN10_1400006"/>
<dbReference type="HOGENOM" id="CLU_101799_0_0_11"/>
<name>N0DY78_9MICO</name>
<organism evidence="3 4">
    <name type="scientific">Phycicoccus elongatus Lp2</name>
    <dbReference type="NCBI Taxonomy" id="1193181"/>
    <lineage>
        <taxon>Bacteria</taxon>
        <taxon>Bacillati</taxon>
        <taxon>Actinomycetota</taxon>
        <taxon>Actinomycetes</taxon>
        <taxon>Micrococcales</taxon>
        <taxon>Intrasporangiaceae</taxon>
        <taxon>Phycicoccus</taxon>
    </lineage>
</organism>
<dbReference type="Pfam" id="PF02517">
    <property type="entry name" value="Rce1-like"/>
    <property type="match status" value="1"/>
</dbReference>
<dbReference type="AlphaFoldDB" id="N0DY78"/>
<dbReference type="eggNOG" id="COG1266">
    <property type="taxonomic scope" value="Bacteria"/>
</dbReference>
<keyword evidence="1" id="KW-0472">Membrane</keyword>
<sequence>MLSSRIGLSRFGFRRPAAGSARPLIWFAPLALGPVLVAATTGIAVDRALIPGFLWLAAAAAFSEEIWYRGIVMATLRQRSRRTAIVGSAVIFGVLHLANLFGGASPLYAGLQLAFAALFGLVAALVVEHTGSLWPVIAWHFAHDAITYVGGDALNATTLAVLAVEVVVLAAYAGVLWRRLPA</sequence>
<evidence type="ECO:0000313" key="4">
    <source>
        <dbReference type="Proteomes" id="UP000013167"/>
    </source>
</evidence>